<feature type="region of interest" description="Disordered" evidence="8">
    <location>
        <begin position="1310"/>
        <end position="1329"/>
    </location>
</feature>
<dbReference type="PROSITE" id="PS50297">
    <property type="entry name" value="ANK_REP_REGION"/>
    <property type="match status" value="1"/>
</dbReference>
<evidence type="ECO:0000256" key="5">
    <source>
        <dbReference type="ARBA" id="ARBA00022989"/>
    </source>
</evidence>
<dbReference type="Proteomes" id="UP000256970">
    <property type="component" value="Unassembled WGS sequence"/>
</dbReference>
<dbReference type="Pfam" id="PF13632">
    <property type="entry name" value="Glyco_trans_2_3"/>
    <property type="match status" value="1"/>
</dbReference>
<dbReference type="EMBL" id="FNXT01000723">
    <property type="protein sequence ID" value="SZX66628.1"/>
    <property type="molecule type" value="Genomic_DNA"/>
</dbReference>
<feature type="transmembrane region" description="Helical" evidence="9">
    <location>
        <begin position="1101"/>
        <end position="1126"/>
    </location>
</feature>
<evidence type="ECO:0000256" key="8">
    <source>
        <dbReference type="SAM" id="MobiDB-lite"/>
    </source>
</evidence>
<feature type="region of interest" description="Disordered" evidence="8">
    <location>
        <begin position="233"/>
        <end position="255"/>
    </location>
</feature>
<dbReference type="InterPro" id="IPR029044">
    <property type="entry name" value="Nucleotide-diphossugar_trans"/>
</dbReference>
<feature type="repeat" description="ANK" evidence="7">
    <location>
        <begin position="16"/>
        <end position="48"/>
    </location>
</feature>
<feature type="compositionally biased region" description="Low complexity" evidence="8">
    <location>
        <begin position="2029"/>
        <end position="2046"/>
    </location>
</feature>
<feature type="compositionally biased region" description="Polar residues" evidence="8">
    <location>
        <begin position="1669"/>
        <end position="1686"/>
    </location>
</feature>
<feature type="region of interest" description="Disordered" evidence="8">
    <location>
        <begin position="2093"/>
        <end position="2132"/>
    </location>
</feature>
<dbReference type="STRING" id="3088.A0A383VM56"/>
<comment type="subcellular location">
    <subcellularLocation>
        <location evidence="1">Membrane</location>
        <topology evidence="1">Multi-pass membrane protein</topology>
    </subcellularLocation>
</comment>
<feature type="transmembrane region" description="Helical" evidence="9">
    <location>
        <begin position="2502"/>
        <end position="2521"/>
    </location>
</feature>
<protein>
    <recommendedName>
        <fullName evidence="10">Glycosyltransferase 2-like domain-containing protein</fullName>
    </recommendedName>
</protein>
<dbReference type="GO" id="GO:0016757">
    <property type="term" value="F:glycosyltransferase activity"/>
    <property type="evidence" value="ECO:0007669"/>
    <property type="project" value="UniProtKB-KW"/>
</dbReference>
<feature type="compositionally biased region" description="Low complexity" evidence="8">
    <location>
        <begin position="347"/>
        <end position="360"/>
    </location>
</feature>
<feature type="repeat" description="ANK" evidence="7">
    <location>
        <begin position="51"/>
        <end position="83"/>
    </location>
</feature>
<evidence type="ECO:0000313" key="11">
    <source>
        <dbReference type="EMBL" id="SZX66628.1"/>
    </source>
</evidence>
<dbReference type="Pfam" id="PF13637">
    <property type="entry name" value="Ank_4"/>
    <property type="match status" value="1"/>
</dbReference>
<feature type="region of interest" description="Disordered" evidence="8">
    <location>
        <begin position="1669"/>
        <end position="1688"/>
    </location>
</feature>
<keyword evidence="4 9" id="KW-0812">Transmembrane</keyword>
<keyword evidence="12" id="KW-1185">Reference proteome</keyword>
<evidence type="ECO:0000256" key="1">
    <source>
        <dbReference type="ARBA" id="ARBA00004141"/>
    </source>
</evidence>
<feature type="region of interest" description="Disordered" evidence="8">
    <location>
        <begin position="189"/>
        <end position="217"/>
    </location>
</feature>
<keyword evidence="3" id="KW-0808">Transferase</keyword>
<dbReference type="SMART" id="SM00248">
    <property type="entry name" value="ANK"/>
    <property type="match status" value="2"/>
</dbReference>
<dbReference type="SUPFAM" id="SSF48403">
    <property type="entry name" value="Ankyrin repeat"/>
    <property type="match status" value="1"/>
</dbReference>
<keyword evidence="7" id="KW-0040">ANK repeat</keyword>
<feature type="transmembrane region" description="Helical" evidence="9">
    <location>
        <begin position="1274"/>
        <end position="1293"/>
    </location>
</feature>
<reference evidence="11 12" key="1">
    <citation type="submission" date="2016-10" db="EMBL/GenBank/DDBJ databases">
        <authorList>
            <person name="Cai Z."/>
        </authorList>
    </citation>
    <scope>NUCLEOTIDE SEQUENCE [LARGE SCALE GENOMIC DNA]</scope>
</reference>
<dbReference type="InterPro" id="IPR001173">
    <property type="entry name" value="Glyco_trans_2-like"/>
</dbReference>
<evidence type="ECO:0000256" key="2">
    <source>
        <dbReference type="ARBA" id="ARBA00022676"/>
    </source>
</evidence>
<dbReference type="InterPro" id="IPR036770">
    <property type="entry name" value="Ankyrin_rpt-contain_sf"/>
</dbReference>
<dbReference type="Gene3D" id="3.90.550.10">
    <property type="entry name" value="Spore Coat Polysaccharide Biosynthesis Protein SpsA, Chain A"/>
    <property type="match status" value="2"/>
</dbReference>
<proteinExistence type="predicted"/>
<dbReference type="PANTHER" id="PTHR43867">
    <property type="entry name" value="CELLULOSE SYNTHASE CATALYTIC SUBUNIT A [UDP-FORMING]"/>
    <property type="match status" value="1"/>
</dbReference>
<feature type="region of interest" description="Disordered" evidence="8">
    <location>
        <begin position="1453"/>
        <end position="1478"/>
    </location>
</feature>
<feature type="region of interest" description="Disordered" evidence="8">
    <location>
        <begin position="2029"/>
        <end position="2054"/>
    </location>
</feature>
<dbReference type="PROSITE" id="PS50088">
    <property type="entry name" value="ANK_REPEAT"/>
    <property type="match status" value="2"/>
</dbReference>
<feature type="compositionally biased region" description="Low complexity" evidence="8">
    <location>
        <begin position="202"/>
        <end position="212"/>
    </location>
</feature>
<name>A0A383VM56_TETOB</name>
<evidence type="ECO:0000313" key="12">
    <source>
        <dbReference type="Proteomes" id="UP000256970"/>
    </source>
</evidence>
<evidence type="ECO:0000256" key="3">
    <source>
        <dbReference type="ARBA" id="ARBA00022679"/>
    </source>
</evidence>
<dbReference type="GO" id="GO:0016020">
    <property type="term" value="C:membrane"/>
    <property type="evidence" value="ECO:0007669"/>
    <property type="project" value="UniProtKB-SubCell"/>
</dbReference>
<feature type="transmembrane region" description="Helical" evidence="9">
    <location>
        <begin position="1132"/>
        <end position="1152"/>
    </location>
</feature>
<sequence length="2529" mass="262856">MACLAAAGLDAEAANNGFTALQAACVHGQLEAASWLCAQGASVQAQKQDGWRDTALHYTAAKGHMEIAKLLLAFGADPKALNFADMAPSDLASKMGHHQLAAYLSAVACGTEPRPNPQPYLDQARQLESSLQAYICSLTAALQELTAAKHAGRSMRWLSNSSSSSNAALDVNAAEAAVLQLLPGLLQPNTSSKQTRLTLPARQRQQQQQQQQKSRRWWRQLCSSLNSKLQAGSRCDAHPAQPTAGDSQLAAAAHHKHQRQANITHNHGRSGGYIDQLAAARHAVAAAAAPQMDAAHAESVLSANPAGGYEGGLGTPAAPAVAAAPAATPAAAAADAGAATASATAVKATTGTHRTGSSSTADEGSHVHTQPGIRLDARRPQAVDSSCSLRLWAPSHFDGTAAAAGDPEPPAATGPQQSHASTPGLVFYDTQQQLLHPAQHSQGMLLQLMQRGSMQLLTFGDLQETYEELEADGSLSGAVASMPGGTQAATSSQTQSTQSVHVHKAAALSSSAAATAGSAGPICEAVEHDASDSSVGLLEAAMATTAAATPIIRTAAAASVQGDALAADVFWTTGVGSAAGSSGQPPMPHVVLRLSSTGSEASGCCNAERKAVDASSVQLCLQEQRQHQQQPATQTALANNSNNAAAKAAATAAVPLVLDVHAEPGMQTPVGMEQQPTQQRQQQLLFQQLLSDSYLRGWEGEGSQGTQLLPTVAWFRPLACITQALSTVYMLWRAARSCPGGWLYFYSLPVLLAEAAMALLSNLFLLSLWRQVERPQRWLEDMLPLEDFPAVDVYVVCYTESVSVVEPTCIAALNLNWPGSRLVVHVLDDGNSSETADMVERLQFQARYMQREAQIVHVARQKVRGVPHHAKAGNINSALLKEGPGSGEFILVLDCDMIVHPDFLMRTLGHFYWQADAAAGLSGSSRPHCPENFSKTSSSNCCGKQDHGVAAPPLAAGPMQRPWVLKEKAAFIQTPQDFWNVSADDPLVHFARFFYGPMLQGRDGIGAAPCCGTGVVFRRDVLVSVGGQAYGSITEDYNTAMTLLASGFSTMFLNERMAFGQAPGDLSGMFAQRLRWAMGTVQILLSDNPLTRPGLTLVQALLFWEAAVHHFLALPTVLLSLLPLIYMFTEVAPVSALHLWEFCALFCSYYLANRLVMWQLHRAVEGGNQEMWRGSQMWVWLAPNHCKAIWKVLLAELPLLQWLTKKEIAFEVTQKAPSMPAGTQSSPSSSKPAASVSAWRHNALYLTYYAATAAALAWVLVHAVLGVYTLWQCALLAAAFGWALLLCLWDVFLKIPEPIRRAASSTAALLTPRSHGHHSRRQSAYGSYANTPSAAGPALSPLSRLGSLVGGIWPPSSYANTPSDAAAAAGPALSPLSRLGSLVGGMWPSSSHASTPSDAAAAAGPALSPLSRLGSLVGGMWPPSSHASTPSAAAGAAAGPALSPLSRLGSLVGGMWPPGTHHSPHSGHESPGAHHHHAEPAIGRANGLLLPLTGNLAVDAALPVLAQDAAIQAGLSHASVSSSTGTASSALCNHQLLGRSSSVDPGWQPSSKYTGGPSFKFPSAAAHASPRVSADVHPSMMSQHLHLAAAPPQVSGALARHASLPAPSTSSPAAAPSQLPFTAKAPARLNLPASPMGRSIVCNSAVSQGTTSGLGSFCDYGPPPNSCSTATSWSQPHLRDSPNSSPAGGLQHGIFSADSIDSTSVNGRGPSVSISRFAPALQQQLQQQEVVSAADLLVLVHPSTAGSMPGVAVIHGNWRGESSANKETAEPPPYPSSCSTPGVAVIYGVWRGESSASEEAAELTMSGLAADRSENPAATQHTCSASTAAAAAAPHAASWDQPDAAQHASQHDAAGLHLPDATSAAHAYQQGQISLPNRMQLMRGASALLTGLVLPERPAYLGVELSRRGSRVTCKSDISRVLSRTQTQDGVCFTPSCQLNNSWPGHGSAEAASTLSCQHPFGVALSRTQTADSAATNPTSPYRQQGVAVPSCGRHFALPPSVSAHQGPLLVIGQNGELGPCPFGPALAHSARSTRTSRASRLSSSSNCISPTRHTRASTDWELEGIHVAGVNATAGLPGALRPAQAAAAAATAAGPPPCSANTDGMGNSSSSSSNPAAGSTQSRKKRGVKKSVTWDAGSFAGSAAGSGGSCPAAQHAAAAAAAAGDCLPIAASPRQQAVLQGAASEVLATGLNSAASPSQSRGMPRRAFSMRRSNSIDASELQATPINCGPANSLNQHWRTPQQQQQQHLTQGHFAVLATVEESKSLRLMQLTADAAAADVEEQHNLDALPAGVLSTADAWEVEEAVPPLLQAGTLFDAQQQQAGSSSSRCLADVLSQALSGARAAAAAAAYQAGSSSGNSWHADAGASSSAAWQLPPLHISTSRSLASPCSYRQQHSTAMTPTSMSAASGCGHEFNLQEWLAANSSTNAAAGTSPHLAGHSYPQVAPLKIPFSKSSSMARQSSPGTVSTAMLVPTEPANIFKASIAARPNFEARQLPPGSYWYQIVNALILCVLLAGTVIELVTGKAL</sequence>
<evidence type="ECO:0000256" key="6">
    <source>
        <dbReference type="ARBA" id="ARBA00023136"/>
    </source>
</evidence>
<feature type="region of interest" description="Disordered" evidence="8">
    <location>
        <begin position="347"/>
        <end position="373"/>
    </location>
</feature>
<dbReference type="PANTHER" id="PTHR43867:SF2">
    <property type="entry name" value="CELLULOSE SYNTHASE CATALYTIC SUBUNIT A [UDP-FORMING]"/>
    <property type="match status" value="1"/>
</dbReference>
<organism evidence="11 12">
    <name type="scientific">Tetradesmus obliquus</name>
    <name type="common">Green alga</name>
    <name type="synonym">Acutodesmus obliquus</name>
    <dbReference type="NCBI Taxonomy" id="3088"/>
    <lineage>
        <taxon>Eukaryota</taxon>
        <taxon>Viridiplantae</taxon>
        <taxon>Chlorophyta</taxon>
        <taxon>core chlorophytes</taxon>
        <taxon>Chlorophyceae</taxon>
        <taxon>CS clade</taxon>
        <taxon>Sphaeropleales</taxon>
        <taxon>Scenedesmaceae</taxon>
        <taxon>Tetradesmus</taxon>
    </lineage>
</organism>
<keyword evidence="6 9" id="KW-0472">Membrane</keyword>
<accession>A0A383VM56</accession>
<evidence type="ECO:0000256" key="7">
    <source>
        <dbReference type="PROSITE-ProRule" id="PRU00023"/>
    </source>
</evidence>
<evidence type="ECO:0000256" key="4">
    <source>
        <dbReference type="ARBA" id="ARBA00022692"/>
    </source>
</evidence>
<evidence type="ECO:0000256" key="9">
    <source>
        <dbReference type="SAM" id="Phobius"/>
    </source>
</evidence>
<feature type="domain" description="Glycosyltransferase 2-like" evidence="10">
    <location>
        <begin position="963"/>
        <end position="1144"/>
    </location>
</feature>
<dbReference type="Gene3D" id="1.25.40.20">
    <property type="entry name" value="Ankyrin repeat-containing domain"/>
    <property type="match status" value="1"/>
</dbReference>
<evidence type="ECO:0000259" key="10">
    <source>
        <dbReference type="Pfam" id="PF13632"/>
    </source>
</evidence>
<keyword evidence="2" id="KW-0328">Glycosyltransferase</keyword>
<feature type="region of interest" description="Disordered" evidence="8">
    <location>
        <begin position="399"/>
        <end position="422"/>
    </location>
</feature>
<dbReference type="SUPFAM" id="SSF53448">
    <property type="entry name" value="Nucleotide-diphospho-sugar transferases"/>
    <property type="match status" value="1"/>
</dbReference>
<keyword evidence="5 9" id="KW-1133">Transmembrane helix</keyword>
<dbReference type="InterPro" id="IPR002110">
    <property type="entry name" value="Ankyrin_rpt"/>
</dbReference>
<feature type="transmembrane region" description="Helical" evidence="9">
    <location>
        <begin position="1246"/>
        <end position="1268"/>
    </location>
</feature>
<dbReference type="CDD" id="cd06421">
    <property type="entry name" value="CESA_CelA_like"/>
    <property type="match status" value="1"/>
</dbReference>
<feature type="region of interest" description="Disordered" evidence="8">
    <location>
        <begin position="1833"/>
        <end position="1852"/>
    </location>
</feature>
<dbReference type="InterPro" id="IPR050321">
    <property type="entry name" value="Glycosyltr_2/OpgH_subfam"/>
</dbReference>
<gene>
    <name evidence="11" type="ORF">BQ4739_LOCUS7025</name>
</gene>